<evidence type="ECO:0000256" key="2">
    <source>
        <dbReference type="ARBA" id="ARBA00007353"/>
    </source>
</evidence>
<gene>
    <name evidence="10" type="ORF">SDC9_131372</name>
</gene>
<evidence type="ECO:0000256" key="5">
    <source>
        <dbReference type="ARBA" id="ARBA00022801"/>
    </source>
</evidence>
<comment type="catalytic activity">
    <reaction evidence="8">
        <text>adenosine + phosphate = alpha-D-ribose 1-phosphate + adenine</text>
        <dbReference type="Rhea" id="RHEA:27642"/>
        <dbReference type="ChEBI" id="CHEBI:16335"/>
        <dbReference type="ChEBI" id="CHEBI:16708"/>
        <dbReference type="ChEBI" id="CHEBI:43474"/>
        <dbReference type="ChEBI" id="CHEBI:57720"/>
        <dbReference type="EC" id="2.4.2.1"/>
    </reaction>
    <physiologicalReaction direction="left-to-right" evidence="8">
        <dbReference type="Rhea" id="RHEA:27643"/>
    </physiologicalReaction>
</comment>
<dbReference type="InterPro" id="IPR038371">
    <property type="entry name" value="Cu_polyphenol_OxRdtase_sf"/>
</dbReference>
<comment type="caution">
    <text evidence="10">The sequence shown here is derived from an EMBL/GenBank/DDBJ whole genome shotgun (WGS) entry which is preliminary data.</text>
</comment>
<evidence type="ECO:0000256" key="1">
    <source>
        <dbReference type="ARBA" id="ARBA00000553"/>
    </source>
</evidence>
<comment type="catalytic activity">
    <reaction evidence="1">
        <text>inosine + phosphate = alpha-D-ribose 1-phosphate + hypoxanthine</text>
        <dbReference type="Rhea" id="RHEA:27646"/>
        <dbReference type="ChEBI" id="CHEBI:17368"/>
        <dbReference type="ChEBI" id="CHEBI:17596"/>
        <dbReference type="ChEBI" id="CHEBI:43474"/>
        <dbReference type="ChEBI" id="CHEBI:57720"/>
        <dbReference type="EC" id="2.4.2.1"/>
    </reaction>
    <physiologicalReaction direction="left-to-right" evidence="1">
        <dbReference type="Rhea" id="RHEA:27647"/>
    </physiologicalReaction>
</comment>
<comment type="catalytic activity">
    <reaction evidence="7">
        <text>adenosine + H2O + H(+) = inosine + NH4(+)</text>
        <dbReference type="Rhea" id="RHEA:24408"/>
        <dbReference type="ChEBI" id="CHEBI:15377"/>
        <dbReference type="ChEBI" id="CHEBI:15378"/>
        <dbReference type="ChEBI" id="CHEBI:16335"/>
        <dbReference type="ChEBI" id="CHEBI:17596"/>
        <dbReference type="ChEBI" id="CHEBI:28938"/>
        <dbReference type="EC" id="3.5.4.4"/>
    </reaction>
    <physiologicalReaction direction="left-to-right" evidence="7">
        <dbReference type="Rhea" id="RHEA:24409"/>
    </physiologicalReaction>
</comment>
<keyword evidence="3" id="KW-0808">Transferase</keyword>
<dbReference type="PANTHER" id="PTHR30616">
    <property type="entry name" value="UNCHARACTERIZED PROTEIN YFIH"/>
    <property type="match status" value="1"/>
</dbReference>
<keyword evidence="6" id="KW-0862">Zinc</keyword>
<keyword evidence="5" id="KW-0378">Hydrolase</keyword>
<protein>
    <recommendedName>
        <fullName evidence="11">Polyphenol oxidase</fullName>
    </recommendedName>
</protein>
<dbReference type="NCBIfam" id="TIGR00726">
    <property type="entry name" value="peptidoglycan editing factor PgeF"/>
    <property type="match status" value="1"/>
</dbReference>
<name>A0A645D505_9ZZZZ</name>
<dbReference type="AlphaFoldDB" id="A0A645D505"/>
<dbReference type="InterPro" id="IPR003730">
    <property type="entry name" value="Cu_polyphenol_OxRdtase"/>
</dbReference>
<sequence>MKKDCIEGFEYLTYSCGENIEVVFFTAGNGLTFNRRTEKGQESLNSIKRWFNVKEVVYLNQIHSDIIHIFSNNADIINSEGDGIITNNRETAIGVFTADCVPVIIVDKTKKVIGAVHSGWKGTYANIAGKAVEEMKETFGCNPEDLSIYIGPHNRSCCYEVSEELIQKFHTNPIFKDKVKSKEFKINEGRKLDLETCIKIQLLSYGIKEENINSTEECTFCSKNFKLFSYRREDEKEGRMYSFVYIR</sequence>
<organism evidence="10">
    <name type="scientific">bioreactor metagenome</name>
    <dbReference type="NCBI Taxonomy" id="1076179"/>
    <lineage>
        <taxon>unclassified sequences</taxon>
        <taxon>metagenomes</taxon>
        <taxon>ecological metagenomes</taxon>
    </lineage>
</organism>
<reference evidence="10" key="1">
    <citation type="submission" date="2019-08" db="EMBL/GenBank/DDBJ databases">
        <authorList>
            <person name="Kucharzyk K."/>
            <person name="Murdoch R.W."/>
            <person name="Higgins S."/>
            <person name="Loffler F."/>
        </authorList>
    </citation>
    <scope>NUCLEOTIDE SEQUENCE</scope>
</reference>
<dbReference type="GO" id="GO:0017061">
    <property type="term" value="F:S-methyl-5-thioadenosine phosphorylase activity"/>
    <property type="evidence" value="ECO:0007669"/>
    <property type="project" value="UniProtKB-EC"/>
</dbReference>
<comment type="similarity">
    <text evidence="2">Belongs to the purine nucleoside phosphorylase YfiH/LACC1 family.</text>
</comment>
<evidence type="ECO:0000256" key="4">
    <source>
        <dbReference type="ARBA" id="ARBA00022723"/>
    </source>
</evidence>
<evidence type="ECO:0008006" key="11">
    <source>
        <dbReference type="Google" id="ProtNLM"/>
    </source>
</evidence>
<proteinExistence type="inferred from homology"/>
<dbReference type="GO" id="GO:0005507">
    <property type="term" value="F:copper ion binding"/>
    <property type="evidence" value="ECO:0007669"/>
    <property type="project" value="TreeGrafter"/>
</dbReference>
<keyword evidence="4" id="KW-0479">Metal-binding</keyword>
<evidence type="ECO:0000256" key="8">
    <source>
        <dbReference type="ARBA" id="ARBA00048968"/>
    </source>
</evidence>
<evidence type="ECO:0000313" key="10">
    <source>
        <dbReference type="EMBL" id="MPM84301.1"/>
    </source>
</evidence>
<dbReference type="CDD" id="cd16833">
    <property type="entry name" value="YfiH"/>
    <property type="match status" value="1"/>
</dbReference>
<dbReference type="EMBL" id="VSSQ01032888">
    <property type="protein sequence ID" value="MPM84301.1"/>
    <property type="molecule type" value="Genomic_DNA"/>
</dbReference>
<evidence type="ECO:0000256" key="6">
    <source>
        <dbReference type="ARBA" id="ARBA00022833"/>
    </source>
</evidence>
<evidence type="ECO:0000256" key="3">
    <source>
        <dbReference type="ARBA" id="ARBA00022679"/>
    </source>
</evidence>
<dbReference type="InterPro" id="IPR011324">
    <property type="entry name" value="Cytotoxic_necrot_fac-like_cat"/>
</dbReference>
<dbReference type="SUPFAM" id="SSF64438">
    <property type="entry name" value="CNF1/YfiH-like putative cysteine hydrolases"/>
    <property type="match status" value="1"/>
</dbReference>
<comment type="catalytic activity">
    <reaction evidence="9">
        <text>S-methyl-5'-thioadenosine + phosphate = 5-(methylsulfanyl)-alpha-D-ribose 1-phosphate + adenine</text>
        <dbReference type="Rhea" id="RHEA:11852"/>
        <dbReference type="ChEBI" id="CHEBI:16708"/>
        <dbReference type="ChEBI" id="CHEBI:17509"/>
        <dbReference type="ChEBI" id="CHEBI:43474"/>
        <dbReference type="ChEBI" id="CHEBI:58533"/>
        <dbReference type="EC" id="2.4.2.28"/>
    </reaction>
    <physiologicalReaction direction="left-to-right" evidence="9">
        <dbReference type="Rhea" id="RHEA:11853"/>
    </physiologicalReaction>
</comment>
<evidence type="ECO:0000256" key="7">
    <source>
        <dbReference type="ARBA" id="ARBA00047989"/>
    </source>
</evidence>
<accession>A0A645D505</accession>
<dbReference type="Pfam" id="PF02578">
    <property type="entry name" value="Cu-oxidase_4"/>
    <property type="match status" value="1"/>
</dbReference>
<evidence type="ECO:0000256" key="9">
    <source>
        <dbReference type="ARBA" id="ARBA00049893"/>
    </source>
</evidence>
<dbReference type="PANTHER" id="PTHR30616:SF2">
    <property type="entry name" value="PURINE NUCLEOSIDE PHOSPHORYLASE LACC1"/>
    <property type="match status" value="1"/>
</dbReference>
<dbReference type="GO" id="GO:0016787">
    <property type="term" value="F:hydrolase activity"/>
    <property type="evidence" value="ECO:0007669"/>
    <property type="project" value="UniProtKB-KW"/>
</dbReference>
<dbReference type="Gene3D" id="3.60.140.10">
    <property type="entry name" value="CNF1/YfiH-like putative cysteine hydrolases"/>
    <property type="match status" value="1"/>
</dbReference>